<dbReference type="Pfam" id="PF04437">
    <property type="entry name" value="RINT1_TIP1"/>
    <property type="match status" value="1"/>
</dbReference>
<dbReference type="PANTHER" id="PTHR13520:SF0">
    <property type="entry name" value="RAD50-INTERACTING PROTEIN 1"/>
    <property type="match status" value="1"/>
</dbReference>
<evidence type="ECO:0000313" key="2">
    <source>
        <dbReference type="Proteomes" id="UP000695000"/>
    </source>
</evidence>
<feature type="coiled-coil region" evidence="1">
    <location>
        <begin position="27"/>
        <end position="139"/>
    </location>
</feature>
<dbReference type="Gene3D" id="1.20.58.670">
    <property type="entry name" value="Dsl1p vesicle tethering complex, Tip20p subunit, domain D"/>
    <property type="match status" value="1"/>
</dbReference>
<sequence length="749" mass="86690">MGQMDADLKKKILQKFVDENRSSLSDHEKCKQLHQKLLDELNAIKAQLDLENDESTIKQTVDKLDSTVESINGSLDESETLTKEIEQNLDELDAMRKDVQKKMNDLHETETAVQYMKVVQRVEALSADLEKEYNGKDDESCITLFVNLCEISRNLIDSTACHLKGYVKETIIYWHKILRDKLVVDFDEVLKALKWPFVSENFSLQTPSQANIQKLQLLAEYLLQIELPDESLSPVITSALLSDFPPLCLPINYLVVPLKKRFIYHFYGGRQTNRVDKPEWYFTQILSWTRDHIDFVSKWIQPVIDKLGLHHIDAKLEFMRGLVQLAVEKLHSELPNLQFDDFTFSHCIDEALGFDKELRETYSYPSTQPSILAVLTQAQVFVKWLAMEKKYAIEKMDAMLSPTAMDIFEPLITEGDELKVSSCADTFITLLQTITERYESLPQPGHRLQFLELQLDLLDDFRIRLLQLVNAEEGDVVESRIPMIANTAHYVEDVLMDWGAMLHYLGLFYYKSQLDEVVAGNPIPVMDYDGSPDFEMETETVFADTLSLFRHMRKDLLCTLSESVNREAKMRSRDYRHERWSAMVYHKDMRTLSLTPSACPMFEVLARRLHQLQKSLAKKLFTIVWRFVAQQLDVYLFEDLILENRFNDGGAIQLKYDMQRNLFPLFSQFSEKPENYFTQVKESCELLNISKGSALLLRETLLALEGATGVEDRRGQALKEVGVTNFTPQMSVDILNRRTDITVNRMVID</sequence>
<evidence type="ECO:0000256" key="1">
    <source>
        <dbReference type="SAM" id="Coils"/>
    </source>
</evidence>
<gene>
    <name evidence="3" type="primary">LOC108569749</name>
</gene>
<dbReference type="GeneID" id="108569749"/>
<evidence type="ECO:0000313" key="3">
    <source>
        <dbReference type="RefSeq" id="XP_017786911.1"/>
    </source>
</evidence>
<reference evidence="3" key="1">
    <citation type="submission" date="2025-08" db="UniProtKB">
        <authorList>
            <consortium name="RefSeq"/>
        </authorList>
    </citation>
    <scope>IDENTIFICATION</scope>
    <source>
        <tissue evidence="3">Whole Larva</tissue>
    </source>
</reference>
<organism evidence="2 3">
    <name type="scientific">Nicrophorus vespilloides</name>
    <name type="common">Boreal carrion beetle</name>
    <dbReference type="NCBI Taxonomy" id="110193"/>
    <lineage>
        <taxon>Eukaryota</taxon>
        <taxon>Metazoa</taxon>
        <taxon>Ecdysozoa</taxon>
        <taxon>Arthropoda</taxon>
        <taxon>Hexapoda</taxon>
        <taxon>Insecta</taxon>
        <taxon>Pterygota</taxon>
        <taxon>Neoptera</taxon>
        <taxon>Endopterygota</taxon>
        <taxon>Coleoptera</taxon>
        <taxon>Polyphaga</taxon>
        <taxon>Staphyliniformia</taxon>
        <taxon>Silphidae</taxon>
        <taxon>Nicrophorinae</taxon>
        <taxon>Nicrophorus</taxon>
    </lineage>
</organism>
<proteinExistence type="predicted"/>
<dbReference type="InterPro" id="IPR007528">
    <property type="entry name" value="RINT1_Tip20"/>
</dbReference>
<protein>
    <submittedName>
        <fullName evidence="3">RAD50-interacting protein 1 isoform X1</fullName>
    </submittedName>
</protein>
<dbReference type="InterPro" id="IPR042044">
    <property type="entry name" value="EXOC6PINT-1/Sec15/Tip20_C_dom2"/>
</dbReference>
<keyword evidence="2" id="KW-1185">Reference proteome</keyword>
<dbReference type="PROSITE" id="PS51386">
    <property type="entry name" value="RINT1_TIP20"/>
    <property type="match status" value="1"/>
</dbReference>
<name>A0ABM1NJB1_NICVS</name>
<dbReference type="PANTHER" id="PTHR13520">
    <property type="entry name" value="RAD50-INTERACTING PROTEIN 1 RINT-1"/>
    <property type="match status" value="1"/>
</dbReference>
<keyword evidence="1" id="KW-0175">Coiled coil</keyword>
<dbReference type="Proteomes" id="UP000695000">
    <property type="component" value="Unplaced"/>
</dbReference>
<accession>A0ABM1NJB1</accession>
<dbReference type="RefSeq" id="XP_017786911.1">
    <property type="nucleotide sequence ID" value="XM_017931422.1"/>
</dbReference>